<gene>
    <name evidence="2" type="ORF">U732_2814</name>
</gene>
<feature type="transmembrane region" description="Helical" evidence="1">
    <location>
        <begin position="55"/>
        <end position="75"/>
    </location>
</feature>
<name>A0A0C1R473_9CLOT</name>
<dbReference type="Proteomes" id="UP000031366">
    <property type="component" value="Unassembled WGS sequence"/>
</dbReference>
<comment type="caution">
    <text evidence="2">The sequence shown here is derived from an EMBL/GenBank/DDBJ whole genome shotgun (WGS) entry which is preliminary data.</text>
</comment>
<sequence length="186" mass="21665">MIIRYVNILSGMIVLLFGLYLSKRKIVIKESSFLTFLFIYLIFQGIFQIELDNIVIFIASMILIFIFCILVIIYYRKTYSFFGMSKDEATKVLTNFFRRKNFSYSIAKNKNKLSVDIGEKTTEIELKSTSHITSINVVNIEDKEKCNEIIEELKKEFYKDKRNKFSPASAILILLGVIIISLGFFI</sequence>
<evidence type="ECO:0000256" key="1">
    <source>
        <dbReference type="SAM" id="Phobius"/>
    </source>
</evidence>
<dbReference type="AlphaFoldDB" id="A0A0C1R473"/>
<organism evidence="2 3">
    <name type="scientific">Clostridium argentinense CDC 2741</name>
    <dbReference type="NCBI Taxonomy" id="1418104"/>
    <lineage>
        <taxon>Bacteria</taxon>
        <taxon>Bacillati</taxon>
        <taxon>Bacillota</taxon>
        <taxon>Clostridia</taxon>
        <taxon>Eubacteriales</taxon>
        <taxon>Clostridiaceae</taxon>
        <taxon>Clostridium</taxon>
    </lineage>
</organism>
<feature type="transmembrane region" description="Helical" evidence="1">
    <location>
        <begin position="33"/>
        <end position="49"/>
    </location>
</feature>
<accession>A0A0C1R473</accession>
<keyword evidence="1" id="KW-0472">Membrane</keyword>
<keyword evidence="3" id="KW-1185">Reference proteome</keyword>
<proteinExistence type="predicted"/>
<feature type="transmembrane region" description="Helical" evidence="1">
    <location>
        <begin position="6"/>
        <end position="21"/>
    </location>
</feature>
<evidence type="ECO:0000313" key="3">
    <source>
        <dbReference type="Proteomes" id="UP000031366"/>
    </source>
</evidence>
<dbReference type="RefSeq" id="WP_039635453.1">
    <property type="nucleotide sequence ID" value="NZ_AYSO01000019.1"/>
</dbReference>
<evidence type="ECO:0000313" key="2">
    <source>
        <dbReference type="EMBL" id="KIE45301.1"/>
    </source>
</evidence>
<reference evidence="2 3" key="1">
    <citation type="journal article" date="2015" name="Infect. Genet. Evol.">
        <title>Genomic sequences of six botulinum neurotoxin-producing strains representing three clostridial species illustrate the mobility and diversity of botulinum neurotoxin genes.</title>
        <authorList>
            <person name="Smith T.J."/>
            <person name="Hill K.K."/>
            <person name="Xie G."/>
            <person name="Foley B.T."/>
            <person name="Williamson C.H."/>
            <person name="Foster J.T."/>
            <person name="Johnson S.L."/>
            <person name="Chertkov O."/>
            <person name="Teshima H."/>
            <person name="Gibbons H.S."/>
            <person name="Johnsky L.A."/>
            <person name="Karavis M.A."/>
            <person name="Smith L.A."/>
        </authorList>
    </citation>
    <scope>NUCLEOTIDE SEQUENCE [LARGE SCALE GENOMIC DNA]</scope>
    <source>
        <strain evidence="2 3">CDC 2741</strain>
    </source>
</reference>
<keyword evidence="1" id="KW-1133">Transmembrane helix</keyword>
<feature type="transmembrane region" description="Helical" evidence="1">
    <location>
        <begin position="165"/>
        <end position="185"/>
    </location>
</feature>
<dbReference type="STRING" id="29341.RSJ17_20185"/>
<keyword evidence="1" id="KW-0812">Transmembrane</keyword>
<dbReference type="EMBL" id="AYSO01000019">
    <property type="protein sequence ID" value="KIE45301.1"/>
    <property type="molecule type" value="Genomic_DNA"/>
</dbReference>
<protein>
    <submittedName>
        <fullName evidence="2">Uncharacterized protein</fullName>
    </submittedName>
</protein>